<evidence type="ECO:0000256" key="2">
    <source>
        <dbReference type="ARBA" id="ARBA00009773"/>
    </source>
</evidence>
<name>A0A2U1TI00_9MICO</name>
<keyword evidence="7 9" id="KW-0472">Membrane</keyword>
<feature type="region of interest" description="Disordered" evidence="8">
    <location>
        <begin position="413"/>
        <end position="435"/>
    </location>
</feature>
<evidence type="ECO:0000313" key="10">
    <source>
        <dbReference type="EMBL" id="PWC08505.1"/>
    </source>
</evidence>
<evidence type="ECO:0000256" key="3">
    <source>
        <dbReference type="ARBA" id="ARBA00022448"/>
    </source>
</evidence>
<feature type="transmembrane region" description="Helical" evidence="9">
    <location>
        <begin position="105"/>
        <end position="127"/>
    </location>
</feature>
<evidence type="ECO:0000256" key="8">
    <source>
        <dbReference type="SAM" id="MobiDB-lite"/>
    </source>
</evidence>
<keyword evidence="6 9" id="KW-1133">Transmembrane helix</keyword>
<dbReference type="GO" id="GO:0005886">
    <property type="term" value="C:plasma membrane"/>
    <property type="evidence" value="ECO:0007669"/>
    <property type="project" value="UniProtKB-SubCell"/>
</dbReference>
<comment type="caution">
    <text evidence="10">The sequence shown here is derived from an EMBL/GenBank/DDBJ whole genome shotgun (WGS) entry which is preliminary data.</text>
</comment>
<sequence length="435" mass="45926">MAEPVADSADSPASAQAAAPQDETSLVLADELEADNTDDNDVPRPVRIAAAWAWRFLVIAAAIAVVVLVVIQLRLIVIPLFIAVIVAALLSPLITLLVRHRWPRGLAIATAILGAIAVVGGLLWLAIWQITRDFREVRTRTVESFNDLRTALLQSPFGITETQLNDLISDVTRSVQEDGSALWSGALSIGTTLGHGVAGLFLALFCLLFVLIDGDGIWRWIVRLGPKKARPAIDGAGRAGWSTLTNYARTQILVASIDAFGIGLGAAILGVPLAIPIAVLVFLGSFVPIVGAVITGTIAAFIALVYNGWVVALIMIGVVLLVQQLEGHVLQPLLMGAAVKVHPLGVVLVVAAGSFLAGIPGALFAVPLAAMINVMTRYISSGAWRITSGTPLVFSDVLWQTVPAARRIRKPRAGRVSLSPAPSQHNTTDKVDPDA</sequence>
<feature type="transmembrane region" description="Helical" evidence="9">
    <location>
        <begin position="343"/>
        <end position="370"/>
    </location>
</feature>
<feature type="transmembrane region" description="Helical" evidence="9">
    <location>
        <begin position="52"/>
        <end position="71"/>
    </location>
</feature>
<comment type="similarity">
    <text evidence="2">Belongs to the autoinducer-2 exporter (AI-2E) (TC 2.A.86) family.</text>
</comment>
<dbReference type="InterPro" id="IPR002549">
    <property type="entry name" value="AI-2E-like"/>
</dbReference>
<dbReference type="AlphaFoldDB" id="A0A2U1TI00"/>
<dbReference type="EMBL" id="QEFB01000001">
    <property type="protein sequence ID" value="PWC08505.1"/>
    <property type="molecule type" value="Genomic_DNA"/>
</dbReference>
<gene>
    <name evidence="10" type="ORF">DF223_04035</name>
</gene>
<evidence type="ECO:0000256" key="7">
    <source>
        <dbReference type="ARBA" id="ARBA00023136"/>
    </source>
</evidence>
<evidence type="ECO:0000256" key="4">
    <source>
        <dbReference type="ARBA" id="ARBA00022475"/>
    </source>
</evidence>
<dbReference type="Pfam" id="PF01594">
    <property type="entry name" value="AI-2E_transport"/>
    <property type="match status" value="1"/>
</dbReference>
<evidence type="ECO:0000256" key="6">
    <source>
        <dbReference type="ARBA" id="ARBA00022989"/>
    </source>
</evidence>
<accession>A0A2U1TI00</accession>
<evidence type="ECO:0000256" key="5">
    <source>
        <dbReference type="ARBA" id="ARBA00022692"/>
    </source>
</evidence>
<keyword evidence="4" id="KW-1003">Cell membrane</keyword>
<evidence type="ECO:0000256" key="9">
    <source>
        <dbReference type="SAM" id="Phobius"/>
    </source>
</evidence>
<feature type="transmembrane region" description="Helical" evidence="9">
    <location>
        <begin position="77"/>
        <end position="98"/>
    </location>
</feature>
<evidence type="ECO:0000256" key="1">
    <source>
        <dbReference type="ARBA" id="ARBA00004651"/>
    </source>
</evidence>
<reference evidence="11" key="1">
    <citation type="submission" date="2018-04" db="EMBL/GenBank/DDBJ databases">
        <authorList>
            <person name="Liu S."/>
            <person name="Wang Z."/>
            <person name="Li J."/>
        </authorList>
    </citation>
    <scope>NUCLEOTIDE SEQUENCE [LARGE SCALE GENOMIC DNA]</scope>
    <source>
        <strain evidence="11">622</strain>
    </source>
</reference>
<feature type="transmembrane region" description="Helical" evidence="9">
    <location>
        <begin position="289"/>
        <end position="322"/>
    </location>
</feature>
<organism evidence="10 11">
    <name type="scientific">Mycetocola zhujimingii</name>
    <dbReference type="NCBI Taxonomy" id="2079792"/>
    <lineage>
        <taxon>Bacteria</taxon>
        <taxon>Bacillati</taxon>
        <taxon>Actinomycetota</taxon>
        <taxon>Actinomycetes</taxon>
        <taxon>Micrococcales</taxon>
        <taxon>Microbacteriaceae</taxon>
        <taxon>Mycetocola</taxon>
    </lineage>
</organism>
<feature type="transmembrane region" description="Helical" evidence="9">
    <location>
        <begin position="259"/>
        <end position="283"/>
    </location>
</feature>
<keyword evidence="11" id="KW-1185">Reference proteome</keyword>
<keyword evidence="5 9" id="KW-0812">Transmembrane</keyword>
<evidence type="ECO:0000313" key="11">
    <source>
        <dbReference type="Proteomes" id="UP000244962"/>
    </source>
</evidence>
<dbReference type="PANTHER" id="PTHR21716:SF53">
    <property type="entry name" value="PERMEASE PERM-RELATED"/>
    <property type="match status" value="1"/>
</dbReference>
<feature type="transmembrane region" description="Helical" evidence="9">
    <location>
        <begin position="193"/>
        <end position="212"/>
    </location>
</feature>
<proteinExistence type="inferred from homology"/>
<dbReference type="GO" id="GO:0055085">
    <property type="term" value="P:transmembrane transport"/>
    <property type="evidence" value="ECO:0007669"/>
    <property type="project" value="TreeGrafter"/>
</dbReference>
<dbReference type="Proteomes" id="UP000244962">
    <property type="component" value="Unassembled WGS sequence"/>
</dbReference>
<protein>
    <submittedName>
        <fullName evidence="10">AI-2E family transporter</fullName>
    </submittedName>
</protein>
<comment type="subcellular location">
    <subcellularLocation>
        <location evidence="1">Cell membrane</location>
        <topology evidence="1">Multi-pass membrane protein</topology>
    </subcellularLocation>
</comment>
<keyword evidence="3" id="KW-0813">Transport</keyword>
<dbReference type="PANTHER" id="PTHR21716">
    <property type="entry name" value="TRANSMEMBRANE PROTEIN"/>
    <property type="match status" value="1"/>
</dbReference>
<feature type="region of interest" description="Disordered" evidence="8">
    <location>
        <begin position="1"/>
        <end position="22"/>
    </location>
</feature>